<feature type="domain" description="Histidine kinase/HSP90-like ATPase" evidence="9">
    <location>
        <begin position="29"/>
        <end position="169"/>
    </location>
</feature>
<evidence type="ECO:0000256" key="2">
    <source>
        <dbReference type="ARBA" id="ARBA00010708"/>
    </source>
</evidence>
<evidence type="ECO:0000256" key="3">
    <source>
        <dbReference type="ARBA" id="ARBA00012895"/>
    </source>
</evidence>
<name>A0A9X3YFX7_9GAMM</name>
<dbReference type="PANTHER" id="PTHR45866">
    <property type="entry name" value="DNA GYRASE/TOPOISOMERASE SUBUNIT B"/>
    <property type="match status" value="1"/>
</dbReference>
<comment type="similarity">
    <text evidence="2">Belongs to the type II topoisomerase GyrB family.</text>
</comment>
<keyword evidence="11" id="KW-1185">Reference proteome</keyword>
<proteinExistence type="inferred from homology"/>
<keyword evidence="7" id="KW-0238">DNA-binding</keyword>
<comment type="caution">
    <text evidence="10">The sequence shown here is derived from an EMBL/GenBank/DDBJ whole genome shotgun (WGS) entry which is preliminary data.</text>
</comment>
<dbReference type="RefSeq" id="WP_263543689.1">
    <property type="nucleotide sequence ID" value="NZ_JAOVZO020000001.1"/>
</dbReference>
<sequence>MDATPSKPLTFGEAIRRRPGMYLGDPGPEALQHLIDELVSNAIDQFLMGRASFVGVRVHDDGGIEVTDDGPGLPFDEPAPGGSASLATHWFTTPHYTARADDHAPHVHLHNRSGVGLALVSHCCTSLVCRSWRDGAQWEQAFAIGEPVDAPRVVVRGDGRGTSIVMRPDVDLVEAASPAPAPLRASLWQAAHLFAGLRVHCNDEVFIAREGLRDLAQLHDDTAMIRRAEQGPPQTFHWHGRCGDYEIDAAASGWRGVDTYWHTWINGRETPLHGEHRNGFGDALAAVGWQPASAMLHVIAHDPRYAHPTRDEYVSPGAREAIRAALTGPLEAFCRERGIGRHDPKRGPIT</sequence>
<dbReference type="SUPFAM" id="SSF55874">
    <property type="entry name" value="ATPase domain of HSP90 chaperone/DNA topoisomerase II/histidine kinase"/>
    <property type="match status" value="1"/>
</dbReference>
<dbReference type="Proteomes" id="UP001139971">
    <property type="component" value="Unassembled WGS sequence"/>
</dbReference>
<keyword evidence="8" id="KW-0413">Isomerase</keyword>
<protein>
    <recommendedName>
        <fullName evidence="3">DNA topoisomerase (ATP-hydrolyzing)</fullName>
        <ecNumber evidence="3">5.6.2.2</ecNumber>
    </recommendedName>
</protein>
<dbReference type="EMBL" id="JAOVZO020000001">
    <property type="protein sequence ID" value="MDC8011289.1"/>
    <property type="molecule type" value="Genomic_DNA"/>
</dbReference>
<keyword evidence="5 10" id="KW-0067">ATP-binding</keyword>
<keyword evidence="4" id="KW-0547">Nucleotide-binding</keyword>
<evidence type="ECO:0000256" key="7">
    <source>
        <dbReference type="ARBA" id="ARBA00023125"/>
    </source>
</evidence>
<dbReference type="InterPro" id="IPR003594">
    <property type="entry name" value="HATPase_dom"/>
</dbReference>
<organism evidence="10 11">
    <name type="scientific">Tahibacter soli</name>
    <dbReference type="NCBI Taxonomy" id="2983605"/>
    <lineage>
        <taxon>Bacteria</taxon>
        <taxon>Pseudomonadati</taxon>
        <taxon>Pseudomonadota</taxon>
        <taxon>Gammaproteobacteria</taxon>
        <taxon>Lysobacterales</taxon>
        <taxon>Rhodanobacteraceae</taxon>
        <taxon>Tahibacter</taxon>
    </lineage>
</organism>
<dbReference type="EC" id="5.6.2.2" evidence="3"/>
<dbReference type="InterPro" id="IPR036890">
    <property type="entry name" value="HATPase_C_sf"/>
</dbReference>
<evidence type="ECO:0000259" key="9">
    <source>
        <dbReference type="Pfam" id="PF02518"/>
    </source>
</evidence>
<evidence type="ECO:0000256" key="1">
    <source>
        <dbReference type="ARBA" id="ARBA00000185"/>
    </source>
</evidence>
<evidence type="ECO:0000313" key="11">
    <source>
        <dbReference type="Proteomes" id="UP001139971"/>
    </source>
</evidence>
<evidence type="ECO:0000256" key="8">
    <source>
        <dbReference type="ARBA" id="ARBA00023235"/>
    </source>
</evidence>
<evidence type="ECO:0000256" key="4">
    <source>
        <dbReference type="ARBA" id="ARBA00022741"/>
    </source>
</evidence>
<dbReference type="GO" id="GO:0005524">
    <property type="term" value="F:ATP binding"/>
    <property type="evidence" value="ECO:0007669"/>
    <property type="project" value="UniProtKB-KW"/>
</dbReference>
<comment type="catalytic activity">
    <reaction evidence="1">
        <text>ATP-dependent breakage, passage and rejoining of double-stranded DNA.</text>
        <dbReference type="EC" id="5.6.2.2"/>
    </reaction>
</comment>
<dbReference type="Pfam" id="PF02518">
    <property type="entry name" value="HATPase_c"/>
    <property type="match status" value="1"/>
</dbReference>
<dbReference type="AlphaFoldDB" id="A0A9X3YFX7"/>
<dbReference type="GO" id="GO:0003677">
    <property type="term" value="F:DNA binding"/>
    <property type="evidence" value="ECO:0007669"/>
    <property type="project" value="UniProtKB-KW"/>
</dbReference>
<dbReference type="PRINTS" id="PR00418">
    <property type="entry name" value="TPI2FAMILY"/>
</dbReference>
<accession>A0A9X3YFX7</accession>
<dbReference type="GO" id="GO:0003918">
    <property type="term" value="F:DNA topoisomerase type II (double strand cut, ATP-hydrolyzing) activity"/>
    <property type="evidence" value="ECO:0007669"/>
    <property type="project" value="UniProtKB-EC"/>
</dbReference>
<evidence type="ECO:0000313" key="10">
    <source>
        <dbReference type="EMBL" id="MDC8011289.1"/>
    </source>
</evidence>
<gene>
    <name evidence="10" type="ORF">OD750_001875</name>
</gene>
<keyword evidence="6" id="KW-0799">Topoisomerase</keyword>
<reference evidence="10" key="1">
    <citation type="submission" date="2023-02" db="EMBL/GenBank/DDBJ databases">
        <title>Tahibacter soli sp. nov. isolated from soil.</title>
        <authorList>
            <person name="Baek J.H."/>
            <person name="Lee J.K."/>
            <person name="Choi D.G."/>
            <person name="Jeon C.O."/>
        </authorList>
    </citation>
    <scope>NUCLEOTIDE SEQUENCE</scope>
    <source>
        <strain evidence="10">BL</strain>
    </source>
</reference>
<dbReference type="Gene3D" id="3.30.565.10">
    <property type="entry name" value="Histidine kinase-like ATPase, C-terminal domain"/>
    <property type="match status" value="1"/>
</dbReference>
<evidence type="ECO:0000256" key="5">
    <source>
        <dbReference type="ARBA" id="ARBA00022840"/>
    </source>
</evidence>
<dbReference type="PANTHER" id="PTHR45866:SF1">
    <property type="entry name" value="DNA GYRASE SUBUNIT B, MITOCHONDRIAL"/>
    <property type="match status" value="1"/>
</dbReference>
<evidence type="ECO:0000256" key="6">
    <source>
        <dbReference type="ARBA" id="ARBA00023029"/>
    </source>
</evidence>